<dbReference type="Proteomes" id="UP000264719">
    <property type="component" value="Unassembled WGS sequence"/>
</dbReference>
<evidence type="ECO:0000256" key="4">
    <source>
        <dbReference type="PIRSR" id="PIRSR000171-1"/>
    </source>
</evidence>
<evidence type="ECO:0000259" key="6">
    <source>
        <dbReference type="Pfam" id="PF02910"/>
    </source>
</evidence>
<evidence type="ECO:0000256" key="1">
    <source>
        <dbReference type="ARBA" id="ARBA00001974"/>
    </source>
</evidence>
<dbReference type="InterPro" id="IPR027477">
    <property type="entry name" value="Succ_DH/fumarate_Rdtase_cat_sf"/>
</dbReference>
<sequence>MTHATDIEMMDTDILILGTGGAGLFAALHALQSAPMGTRVTLAVKGLIGKCGCTRMVQGGYNVALGNGDSVERHFMDTIQGGKWLPDQDMAWKLCEQAVVRIHELENEIGCFFDRNPDGSVHQKAFAGQTADRTVHKGDLTGIEIISRLMEQVLARPVQKLQEHRAIALIPTKDGSALSGVLFIDMRTGKFRFVRAKAVMMGTGGGPTMYKYHTPSGDKTMDGLAMALRIGLPLRDMEMVQFHPTGLLAGDHTRMTGTVLEEGLRGAGGQLINHHDQRFMFDYDQRGERATRDVVSRGIYAEMRKNNNPEQEGVFISMSHLGPENVRKKFAGMVKRCADSGFDLAGGKVEVVPTAHYFMGGVVVDTETRTELEGLYVAGEDAGGAHGSNRLGGNGVANSTVYGGVAGDVMGMDIRRMGALRDPDRNILDREIERARAPLSKKPGNILELRKKLQNVMWDDVGVMRTETGINRGLSQLGDIEAELMETGVDGSNLAFNLTWHDWLNMASLTEISEVIARAGLARENSRGAHFREDFPEPGAMEDSYFTVARKAGETLSVSREPVKFTIVRPGETILPEGEPETLVGAN</sequence>
<feature type="active site" description="Proton acceptor" evidence="4">
    <location>
        <position position="292"/>
    </location>
</feature>
<dbReference type="InterPro" id="IPR037099">
    <property type="entry name" value="Fum_R/Succ_DH_flav-like_C_sf"/>
</dbReference>
<dbReference type="InterPro" id="IPR036188">
    <property type="entry name" value="FAD/NAD-bd_sf"/>
</dbReference>
<dbReference type="SUPFAM" id="SSF51905">
    <property type="entry name" value="FAD/NAD(P)-binding domain"/>
    <property type="match status" value="1"/>
</dbReference>
<dbReference type="RefSeq" id="WP_339855151.1">
    <property type="nucleotide sequence ID" value="NZ_CAXAXR010000017.1"/>
</dbReference>
<dbReference type="GO" id="GO:0016491">
    <property type="term" value="F:oxidoreductase activity"/>
    <property type="evidence" value="ECO:0007669"/>
    <property type="project" value="UniProtKB-KW"/>
</dbReference>
<reference evidence="7 8" key="1">
    <citation type="journal article" date="2018" name="Nat. Biotechnol.">
        <title>A standardized bacterial taxonomy based on genome phylogeny substantially revises the tree of life.</title>
        <authorList>
            <person name="Parks D.H."/>
            <person name="Chuvochina M."/>
            <person name="Waite D.W."/>
            <person name="Rinke C."/>
            <person name="Skarshewski A."/>
            <person name="Chaumeil P.A."/>
            <person name="Hugenholtz P."/>
        </authorList>
    </citation>
    <scope>NUCLEOTIDE SEQUENCE [LARGE SCALE GENOMIC DNA]</scope>
    <source>
        <strain evidence="7">UBA9169</strain>
    </source>
</reference>
<dbReference type="PANTHER" id="PTHR11632:SF51">
    <property type="entry name" value="SUCCINATE DEHYDROGENASE [UBIQUINONE] FLAVOPROTEIN SUBUNIT, MITOCHONDRIAL"/>
    <property type="match status" value="1"/>
</dbReference>
<gene>
    <name evidence="7" type="ORF">DCS45_09960</name>
</gene>
<evidence type="ECO:0000313" key="7">
    <source>
        <dbReference type="EMBL" id="HAR52183.1"/>
    </source>
</evidence>
<feature type="domain" description="FAD-dependent oxidoreductase 2 FAD-binding" evidence="5">
    <location>
        <begin position="13"/>
        <end position="396"/>
    </location>
</feature>
<comment type="cofactor">
    <cofactor evidence="1">
        <name>FAD</name>
        <dbReference type="ChEBI" id="CHEBI:57692"/>
    </cofactor>
</comment>
<evidence type="ECO:0000313" key="8">
    <source>
        <dbReference type="Proteomes" id="UP000264719"/>
    </source>
</evidence>
<keyword evidence="2" id="KW-0285">Flavoprotein</keyword>
<dbReference type="InterPro" id="IPR015939">
    <property type="entry name" value="Fum_Rdtase/Succ_DH_flav-like_C"/>
</dbReference>
<dbReference type="Pfam" id="PF02910">
    <property type="entry name" value="Succ_DH_flav_C"/>
    <property type="match status" value="1"/>
</dbReference>
<dbReference type="Gene3D" id="3.90.700.10">
    <property type="entry name" value="Succinate dehydrogenase/fumarate reductase flavoprotein, catalytic domain"/>
    <property type="match status" value="1"/>
</dbReference>
<evidence type="ECO:0000259" key="5">
    <source>
        <dbReference type="Pfam" id="PF00890"/>
    </source>
</evidence>
<evidence type="ECO:0000256" key="3">
    <source>
        <dbReference type="ARBA" id="ARBA00023002"/>
    </source>
</evidence>
<dbReference type="Gene3D" id="1.20.58.100">
    <property type="entry name" value="Fumarate reductase/succinate dehydrogenase flavoprotein-like, C-terminal domain"/>
    <property type="match status" value="1"/>
</dbReference>
<comment type="caution">
    <text evidence="7">The sequence shown here is derived from an EMBL/GenBank/DDBJ whole genome shotgun (WGS) entry which is preliminary data.</text>
</comment>
<name>A0A348WCC1_9RHOB</name>
<dbReference type="InterPro" id="IPR030664">
    <property type="entry name" value="SdhA/FrdA/AprA"/>
</dbReference>
<evidence type="ECO:0000256" key="2">
    <source>
        <dbReference type="ARBA" id="ARBA00022630"/>
    </source>
</evidence>
<dbReference type="AlphaFoldDB" id="A0A348WCC1"/>
<dbReference type="InterPro" id="IPR003953">
    <property type="entry name" value="FAD-dep_OxRdtase_2_FAD-bd"/>
</dbReference>
<proteinExistence type="predicted"/>
<dbReference type="PIRSF" id="PIRSF000171">
    <property type="entry name" value="SDHA_APRA_LASPO"/>
    <property type="match status" value="1"/>
</dbReference>
<dbReference type="Gene3D" id="3.50.50.60">
    <property type="entry name" value="FAD/NAD(P)-binding domain"/>
    <property type="match status" value="1"/>
</dbReference>
<dbReference type="SUPFAM" id="SSF56425">
    <property type="entry name" value="Succinate dehydrogenase/fumarate reductase flavoprotein, catalytic domain"/>
    <property type="match status" value="1"/>
</dbReference>
<feature type="domain" description="Fumarate reductase/succinate dehydrogenase flavoprotein-like C-terminal" evidence="6">
    <location>
        <begin position="450"/>
        <end position="572"/>
    </location>
</feature>
<keyword evidence="3" id="KW-0560">Oxidoreductase</keyword>
<dbReference type="SUPFAM" id="SSF46977">
    <property type="entry name" value="Succinate dehydrogenase/fumarate reductase flavoprotein C-terminal domain"/>
    <property type="match status" value="1"/>
</dbReference>
<organism evidence="7 8">
    <name type="scientific">Roseovarius nubinhibens</name>
    <dbReference type="NCBI Taxonomy" id="314263"/>
    <lineage>
        <taxon>Bacteria</taxon>
        <taxon>Pseudomonadati</taxon>
        <taxon>Pseudomonadota</taxon>
        <taxon>Alphaproteobacteria</taxon>
        <taxon>Rhodobacterales</taxon>
        <taxon>Roseobacteraceae</taxon>
        <taxon>Roseovarius</taxon>
    </lineage>
</organism>
<dbReference type="PANTHER" id="PTHR11632">
    <property type="entry name" value="SUCCINATE DEHYDROGENASE 2 FLAVOPROTEIN SUBUNIT"/>
    <property type="match status" value="1"/>
</dbReference>
<dbReference type="PRINTS" id="PR00368">
    <property type="entry name" value="FADPNR"/>
</dbReference>
<dbReference type="Pfam" id="PF00890">
    <property type="entry name" value="FAD_binding_2"/>
    <property type="match status" value="1"/>
</dbReference>
<accession>A0A348WCC1</accession>
<dbReference type="EMBL" id="DMVW01000097">
    <property type="protein sequence ID" value="HAR52183.1"/>
    <property type="molecule type" value="Genomic_DNA"/>
</dbReference>
<protein>
    <submittedName>
        <fullName evidence="7">Succinate dehydrogenase/fumarate reductase flavoprotein subunit</fullName>
    </submittedName>
</protein>